<dbReference type="Pfam" id="PF08281">
    <property type="entry name" value="Sigma70_r4_2"/>
    <property type="match status" value="1"/>
</dbReference>
<dbReference type="eggNOG" id="COG1595">
    <property type="taxonomic scope" value="Bacteria"/>
</dbReference>
<sequence>MTDQELVSRIVDHNDTALFSVLYDRFSHNIYNKCYHFVKNEDEAKDLSQDIFLKLYLKLSSFQGKSKFSTWVYSFTYNHCVNYVNRNPKRKYEMRLTENFDIENYAEDRDDSMDHLERKGKRINNALQKISVNDRSILELKYKQNLSLKNIENTLGIGESAVKMRIKRAKERLANSYAMAV</sequence>
<dbReference type="STRING" id="1178825.SAMN05216261_1937"/>
<dbReference type="PANTHER" id="PTHR43133">
    <property type="entry name" value="RNA POLYMERASE ECF-TYPE SIGMA FACTO"/>
    <property type="match status" value="1"/>
</dbReference>
<evidence type="ECO:0000313" key="8">
    <source>
        <dbReference type="Proteomes" id="UP000184396"/>
    </source>
</evidence>
<dbReference type="GO" id="GO:0006352">
    <property type="term" value="P:DNA-templated transcription initiation"/>
    <property type="evidence" value="ECO:0007669"/>
    <property type="project" value="InterPro"/>
</dbReference>
<dbReference type="PANTHER" id="PTHR43133:SF51">
    <property type="entry name" value="RNA POLYMERASE SIGMA FACTOR"/>
    <property type="match status" value="1"/>
</dbReference>
<dbReference type="NCBIfam" id="TIGR02937">
    <property type="entry name" value="sigma70-ECF"/>
    <property type="match status" value="1"/>
</dbReference>
<reference evidence="7 8" key="1">
    <citation type="submission" date="2016-11" db="EMBL/GenBank/DDBJ databases">
        <authorList>
            <person name="Jaros S."/>
            <person name="Januszkiewicz K."/>
            <person name="Wedrychowicz H."/>
        </authorList>
    </citation>
    <scope>NUCLEOTIDE SEQUENCE [LARGE SCALE GENOMIC DNA]</scope>
    <source>
        <strain evidence="7 8">CGMCC 1.12213</strain>
    </source>
</reference>
<dbReference type="GO" id="GO:0003677">
    <property type="term" value="F:DNA binding"/>
    <property type="evidence" value="ECO:0007669"/>
    <property type="project" value="InterPro"/>
</dbReference>
<accession>A0A1M6EEH1</accession>
<dbReference type="AlphaFoldDB" id="A0A1M6EEH1"/>
<dbReference type="InterPro" id="IPR014284">
    <property type="entry name" value="RNA_pol_sigma-70_dom"/>
</dbReference>
<dbReference type="InterPro" id="IPR039425">
    <property type="entry name" value="RNA_pol_sigma-70-like"/>
</dbReference>
<dbReference type="InterPro" id="IPR013324">
    <property type="entry name" value="RNA_pol_sigma_r3/r4-like"/>
</dbReference>
<evidence type="ECO:0000313" key="7">
    <source>
        <dbReference type="EMBL" id="SHI83821.1"/>
    </source>
</evidence>
<comment type="similarity">
    <text evidence="1">Belongs to the sigma-70 factor family. ECF subfamily.</text>
</comment>
<dbReference type="SUPFAM" id="SSF88946">
    <property type="entry name" value="Sigma2 domain of RNA polymerase sigma factors"/>
    <property type="match status" value="1"/>
</dbReference>
<proteinExistence type="inferred from homology"/>
<evidence type="ECO:0000256" key="3">
    <source>
        <dbReference type="ARBA" id="ARBA00023082"/>
    </source>
</evidence>
<name>A0A1M6EEH1_9FLAO</name>
<dbReference type="OrthoDB" id="1027298at2"/>
<evidence type="ECO:0000259" key="6">
    <source>
        <dbReference type="Pfam" id="PF08281"/>
    </source>
</evidence>
<dbReference type="RefSeq" id="WP_019386542.1">
    <property type="nucleotide sequence ID" value="NZ_ALIH01000002.1"/>
</dbReference>
<dbReference type="CDD" id="cd06171">
    <property type="entry name" value="Sigma70_r4"/>
    <property type="match status" value="1"/>
</dbReference>
<dbReference type="Pfam" id="PF04542">
    <property type="entry name" value="Sigma70_r2"/>
    <property type="match status" value="1"/>
</dbReference>
<dbReference type="Proteomes" id="UP000184396">
    <property type="component" value="Unassembled WGS sequence"/>
</dbReference>
<dbReference type="EMBL" id="FQYK01000004">
    <property type="protein sequence ID" value="SHI83821.1"/>
    <property type="molecule type" value="Genomic_DNA"/>
</dbReference>
<dbReference type="InterPro" id="IPR007627">
    <property type="entry name" value="RNA_pol_sigma70_r2"/>
</dbReference>
<evidence type="ECO:0000256" key="4">
    <source>
        <dbReference type="ARBA" id="ARBA00023163"/>
    </source>
</evidence>
<gene>
    <name evidence="7" type="ORF">SAMN05216261_1937</name>
</gene>
<dbReference type="SUPFAM" id="SSF88659">
    <property type="entry name" value="Sigma3 and sigma4 domains of RNA polymerase sigma factors"/>
    <property type="match status" value="1"/>
</dbReference>
<dbReference type="InterPro" id="IPR013249">
    <property type="entry name" value="RNA_pol_sigma70_r4_t2"/>
</dbReference>
<dbReference type="GO" id="GO:0016987">
    <property type="term" value="F:sigma factor activity"/>
    <property type="evidence" value="ECO:0007669"/>
    <property type="project" value="UniProtKB-KW"/>
</dbReference>
<evidence type="ECO:0000256" key="1">
    <source>
        <dbReference type="ARBA" id="ARBA00010641"/>
    </source>
</evidence>
<evidence type="ECO:0000259" key="5">
    <source>
        <dbReference type="Pfam" id="PF04542"/>
    </source>
</evidence>
<keyword evidence="2" id="KW-0805">Transcription regulation</keyword>
<protein>
    <submittedName>
        <fullName evidence="7">RNA polymerase sigma-70 factor, ECF subfamily</fullName>
    </submittedName>
</protein>
<dbReference type="Gene3D" id="1.10.1740.10">
    <property type="match status" value="1"/>
</dbReference>
<organism evidence="7 8">
    <name type="scientific">Algibacter luteus</name>
    <dbReference type="NCBI Taxonomy" id="1178825"/>
    <lineage>
        <taxon>Bacteria</taxon>
        <taxon>Pseudomonadati</taxon>
        <taxon>Bacteroidota</taxon>
        <taxon>Flavobacteriia</taxon>
        <taxon>Flavobacteriales</taxon>
        <taxon>Flavobacteriaceae</taxon>
        <taxon>Algibacter</taxon>
    </lineage>
</organism>
<evidence type="ECO:0000256" key="2">
    <source>
        <dbReference type="ARBA" id="ARBA00023015"/>
    </source>
</evidence>
<dbReference type="InterPro" id="IPR036388">
    <property type="entry name" value="WH-like_DNA-bd_sf"/>
</dbReference>
<feature type="domain" description="RNA polymerase sigma factor 70 region 4 type 2" evidence="6">
    <location>
        <begin position="122"/>
        <end position="173"/>
    </location>
</feature>
<dbReference type="InterPro" id="IPR013325">
    <property type="entry name" value="RNA_pol_sigma_r2"/>
</dbReference>
<keyword evidence="8" id="KW-1185">Reference proteome</keyword>
<keyword evidence="4" id="KW-0804">Transcription</keyword>
<feature type="domain" description="RNA polymerase sigma-70 region 2" evidence="5">
    <location>
        <begin position="22"/>
        <end position="87"/>
    </location>
</feature>
<keyword evidence="3" id="KW-0731">Sigma factor</keyword>
<dbReference type="Gene3D" id="1.10.10.10">
    <property type="entry name" value="Winged helix-like DNA-binding domain superfamily/Winged helix DNA-binding domain"/>
    <property type="match status" value="1"/>
</dbReference>